<evidence type="ECO:0000256" key="13">
    <source>
        <dbReference type="ARBA" id="ARBA00023136"/>
    </source>
</evidence>
<dbReference type="InterPro" id="IPR041569">
    <property type="entry name" value="AAA_lid_3"/>
</dbReference>
<dbReference type="GO" id="GO:0030163">
    <property type="term" value="P:protein catabolic process"/>
    <property type="evidence" value="ECO:0007669"/>
    <property type="project" value="UniProtKB-UniRule"/>
</dbReference>
<feature type="active site" evidence="15">
    <location>
        <position position="427"/>
    </location>
</feature>
<accession>A0A9X2MFH3</accession>
<dbReference type="GO" id="GO:0016887">
    <property type="term" value="F:ATP hydrolysis activity"/>
    <property type="evidence" value="ECO:0007669"/>
    <property type="project" value="UniProtKB-UniRule"/>
</dbReference>
<feature type="binding site" evidence="15">
    <location>
        <position position="503"/>
    </location>
    <ligand>
        <name>Zn(2+)</name>
        <dbReference type="ChEBI" id="CHEBI:29105"/>
        <note>catalytic</note>
    </ligand>
</feature>
<dbReference type="FunFam" id="3.40.50.300:FF:000001">
    <property type="entry name" value="ATP-dependent zinc metalloprotease FtsH"/>
    <property type="match status" value="1"/>
</dbReference>
<evidence type="ECO:0000256" key="8">
    <source>
        <dbReference type="ARBA" id="ARBA00022801"/>
    </source>
</evidence>
<dbReference type="InterPro" id="IPR005936">
    <property type="entry name" value="FtsH"/>
</dbReference>
<dbReference type="Gene3D" id="3.30.720.210">
    <property type="match status" value="1"/>
</dbReference>
<keyword evidence="4 15" id="KW-0645">Protease</keyword>
<evidence type="ECO:0000256" key="15">
    <source>
        <dbReference type="HAMAP-Rule" id="MF_01458"/>
    </source>
</evidence>
<dbReference type="InterPro" id="IPR003593">
    <property type="entry name" value="AAA+_ATPase"/>
</dbReference>
<dbReference type="FunFam" id="1.20.58.760:FF:000001">
    <property type="entry name" value="ATP-dependent zinc metalloprotease FtsH"/>
    <property type="match status" value="1"/>
</dbReference>
<evidence type="ECO:0000259" key="17">
    <source>
        <dbReference type="SMART" id="SM00382"/>
    </source>
</evidence>
<comment type="cofactor">
    <cofactor evidence="15">
        <name>Zn(2+)</name>
        <dbReference type="ChEBI" id="CHEBI:29105"/>
    </cofactor>
    <text evidence="15">Binds 1 zinc ion per subunit.</text>
</comment>
<evidence type="ECO:0000256" key="4">
    <source>
        <dbReference type="ARBA" id="ARBA00022670"/>
    </source>
</evidence>
<gene>
    <name evidence="15 18" type="primary">ftsH</name>
    <name evidence="18" type="ORF">NSA23_02870</name>
</gene>
<evidence type="ECO:0000256" key="9">
    <source>
        <dbReference type="ARBA" id="ARBA00022833"/>
    </source>
</evidence>
<keyword evidence="5 15" id="KW-0812">Transmembrane</keyword>
<dbReference type="Pfam" id="PF06480">
    <property type="entry name" value="FtsH_ext"/>
    <property type="match status" value="1"/>
</dbReference>
<evidence type="ECO:0000256" key="6">
    <source>
        <dbReference type="ARBA" id="ARBA00022723"/>
    </source>
</evidence>
<evidence type="ECO:0000313" key="19">
    <source>
        <dbReference type="Proteomes" id="UP001142078"/>
    </source>
</evidence>
<organism evidence="18 19">
    <name type="scientific">Anaerosalibacter massiliensis</name>
    <dbReference type="NCBI Taxonomy" id="1347392"/>
    <lineage>
        <taxon>Bacteria</taxon>
        <taxon>Bacillati</taxon>
        <taxon>Bacillota</taxon>
        <taxon>Tissierellia</taxon>
        <taxon>Tissierellales</taxon>
        <taxon>Sporanaerobacteraceae</taxon>
        <taxon>Anaerosalibacter</taxon>
    </lineage>
</organism>
<keyword evidence="10 15" id="KW-0067">ATP-binding</keyword>
<keyword evidence="19" id="KW-1185">Reference proteome</keyword>
<evidence type="ECO:0000256" key="1">
    <source>
        <dbReference type="ARBA" id="ARBA00004370"/>
    </source>
</evidence>
<reference evidence="18" key="1">
    <citation type="submission" date="2022-07" db="EMBL/GenBank/DDBJ databases">
        <title>Enhanced cultured diversity of the mouse gut microbiota enables custom-made synthetic communities.</title>
        <authorList>
            <person name="Afrizal A."/>
        </authorList>
    </citation>
    <scope>NUCLEOTIDE SEQUENCE</scope>
    <source>
        <strain evidence="18">DSM 29482</strain>
    </source>
</reference>
<comment type="caution">
    <text evidence="18">The sequence shown here is derived from an EMBL/GenBank/DDBJ whole genome shotgun (WGS) entry which is preliminary data.</text>
</comment>
<dbReference type="EC" id="3.4.24.-" evidence="15"/>
<comment type="function">
    <text evidence="15">Acts as a processive, ATP-dependent zinc metallopeptidase for both cytoplasmic and membrane proteins. Plays a role in the quality control of integral membrane proteins.</text>
</comment>
<keyword evidence="6 15" id="KW-0479">Metal-binding</keyword>
<dbReference type="SUPFAM" id="SSF140990">
    <property type="entry name" value="FtsH protease domain-like"/>
    <property type="match status" value="1"/>
</dbReference>
<dbReference type="InterPro" id="IPR003959">
    <property type="entry name" value="ATPase_AAA_core"/>
</dbReference>
<comment type="caution">
    <text evidence="15">Lacks conserved residue(s) required for the propagation of feature annotation.</text>
</comment>
<keyword evidence="7 15" id="KW-0547">Nucleotide-binding</keyword>
<proteinExistence type="inferred from homology"/>
<dbReference type="GO" id="GO:0004222">
    <property type="term" value="F:metalloendopeptidase activity"/>
    <property type="evidence" value="ECO:0007669"/>
    <property type="project" value="InterPro"/>
</dbReference>
<keyword evidence="13 15" id="KW-0472">Membrane</keyword>
<evidence type="ECO:0000256" key="5">
    <source>
        <dbReference type="ARBA" id="ARBA00022692"/>
    </source>
</evidence>
<dbReference type="GO" id="GO:0005886">
    <property type="term" value="C:plasma membrane"/>
    <property type="evidence" value="ECO:0007669"/>
    <property type="project" value="UniProtKB-SubCell"/>
</dbReference>
<evidence type="ECO:0000256" key="10">
    <source>
        <dbReference type="ARBA" id="ARBA00022840"/>
    </source>
</evidence>
<dbReference type="Gene3D" id="1.20.58.760">
    <property type="entry name" value="Peptidase M41"/>
    <property type="match status" value="1"/>
</dbReference>
<dbReference type="FunFam" id="1.10.8.60:FF:000001">
    <property type="entry name" value="ATP-dependent zinc metalloprotease FtsH"/>
    <property type="match status" value="1"/>
</dbReference>
<dbReference type="AlphaFoldDB" id="A0A9X2MFH3"/>
<evidence type="ECO:0000313" key="18">
    <source>
        <dbReference type="EMBL" id="MCR2043055.1"/>
    </source>
</evidence>
<keyword evidence="11 15" id="KW-1133">Transmembrane helix</keyword>
<dbReference type="InterPro" id="IPR027417">
    <property type="entry name" value="P-loop_NTPase"/>
</dbReference>
<dbReference type="GO" id="GO:0008270">
    <property type="term" value="F:zinc ion binding"/>
    <property type="evidence" value="ECO:0007669"/>
    <property type="project" value="UniProtKB-UniRule"/>
</dbReference>
<comment type="subunit">
    <text evidence="15">Homohexamer.</text>
</comment>
<dbReference type="Pfam" id="PF01434">
    <property type="entry name" value="Peptidase_M41"/>
    <property type="match status" value="1"/>
</dbReference>
<evidence type="ECO:0000256" key="7">
    <source>
        <dbReference type="ARBA" id="ARBA00022741"/>
    </source>
</evidence>
<dbReference type="PANTHER" id="PTHR23076">
    <property type="entry name" value="METALLOPROTEASE M41 FTSH"/>
    <property type="match status" value="1"/>
</dbReference>
<dbReference type="EMBL" id="JANJZL010000001">
    <property type="protein sequence ID" value="MCR2043055.1"/>
    <property type="molecule type" value="Genomic_DNA"/>
</dbReference>
<dbReference type="InterPro" id="IPR003960">
    <property type="entry name" value="ATPase_AAA_CS"/>
</dbReference>
<dbReference type="RefSeq" id="WP_042681206.1">
    <property type="nucleotide sequence ID" value="NZ_CABKTM010000043.1"/>
</dbReference>
<feature type="domain" description="AAA+ ATPase" evidence="17">
    <location>
        <begin position="196"/>
        <end position="335"/>
    </location>
</feature>
<feature type="binding site" evidence="15">
    <location>
        <begin position="204"/>
        <end position="211"/>
    </location>
    <ligand>
        <name>ATP</name>
        <dbReference type="ChEBI" id="CHEBI:30616"/>
    </ligand>
</feature>
<dbReference type="PANTHER" id="PTHR23076:SF97">
    <property type="entry name" value="ATP-DEPENDENT ZINC METALLOPROTEASE YME1L1"/>
    <property type="match status" value="1"/>
</dbReference>
<keyword evidence="12 15" id="KW-0482">Metalloprotease</keyword>
<dbReference type="InterPro" id="IPR011546">
    <property type="entry name" value="Pept_M41_FtsH_extracell"/>
</dbReference>
<dbReference type="Pfam" id="PF17862">
    <property type="entry name" value="AAA_lid_3"/>
    <property type="match status" value="1"/>
</dbReference>
<name>A0A9X2MFH3_9FIRM</name>
<dbReference type="Proteomes" id="UP001142078">
    <property type="component" value="Unassembled WGS sequence"/>
</dbReference>
<dbReference type="GO" id="GO:0005524">
    <property type="term" value="F:ATP binding"/>
    <property type="evidence" value="ECO:0007669"/>
    <property type="project" value="UniProtKB-UniRule"/>
</dbReference>
<evidence type="ECO:0000256" key="14">
    <source>
        <dbReference type="ARBA" id="ARBA00061570"/>
    </source>
</evidence>
<comment type="similarity">
    <text evidence="16">Belongs to the AAA ATPase family.</text>
</comment>
<dbReference type="SMART" id="SM00382">
    <property type="entry name" value="AAA"/>
    <property type="match status" value="1"/>
</dbReference>
<comment type="similarity">
    <text evidence="2 15">In the C-terminal section; belongs to the peptidase M41 family.</text>
</comment>
<dbReference type="SUPFAM" id="SSF52540">
    <property type="entry name" value="P-loop containing nucleoside triphosphate hydrolases"/>
    <property type="match status" value="1"/>
</dbReference>
<dbReference type="InterPro" id="IPR037219">
    <property type="entry name" value="Peptidase_M41-like"/>
</dbReference>
<comment type="subcellular location">
    <subcellularLocation>
        <location evidence="15">Cell membrane</location>
        <topology evidence="15">Multi-pass membrane protein</topology>
        <orientation evidence="15">Cytoplasmic side</orientation>
    </subcellularLocation>
    <subcellularLocation>
        <location evidence="1">Membrane</location>
    </subcellularLocation>
</comment>
<evidence type="ECO:0000256" key="3">
    <source>
        <dbReference type="ARBA" id="ARBA00022475"/>
    </source>
</evidence>
<protein>
    <recommendedName>
        <fullName evidence="15">ATP-dependent zinc metalloprotease FtsH</fullName>
        <ecNumber evidence="15">3.4.24.-</ecNumber>
    </recommendedName>
</protein>
<dbReference type="Gene3D" id="3.40.50.300">
    <property type="entry name" value="P-loop containing nucleotide triphosphate hydrolases"/>
    <property type="match status" value="1"/>
</dbReference>
<dbReference type="HAMAP" id="MF_01458">
    <property type="entry name" value="FtsH"/>
    <property type="match status" value="1"/>
</dbReference>
<keyword evidence="9 15" id="KW-0862">Zinc</keyword>
<dbReference type="OrthoDB" id="9809379at2"/>
<dbReference type="InterPro" id="IPR000642">
    <property type="entry name" value="Peptidase_M41"/>
</dbReference>
<keyword evidence="8 15" id="KW-0378">Hydrolase</keyword>
<feature type="binding site" evidence="15">
    <location>
        <position position="426"/>
    </location>
    <ligand>
        <name>Zn(2+)</name>
        <dbReference type="ChEBI" id="CHEBI:29105"/>
        <note>catalytic</note>
    </ligand>
</feature>
<evidence type="ECO:0000256" key="2">
    <source>
        <dbReference type="ARBA" id="ARBA00010044"/>
    </source>
</evidence>
<feature type="transmembrane region" description="Helical" evidence="15">
    <location>
        <begin position="12"/>
        <end position="31"/>
    </location>
</feature>
<evidence type="ECO:0000256" key="12">
    <source>
        <dbReference type="ARBA" id="ARBA00023049"/>
    </source>
</evidence>
<sequence>MKGNKKFDKNKFLIYYLLIMLTVIFVFNGYLKQKLIQNVSYSEFVRLGEDGKIVAVEVDNDEIIFEVKSDNEKSGKLYKANNMKDPNLVDKLDKWGVKEYTSKNQQVSIAQHFLTSWVIPIIFIMMIWKFISKIVSKRIGGNVMNFGEKVGKIYAEDEANVTFEDVAGQDEAKESLEEIVDFIKNQEKYKKIGAKLPKGALLVGPPGTGKTLLAKAIAGEAKVPFFSISGSEFVQMFVGMGASRVRELFKQAQEKSPCIVFIDEIDAIGKKRDAQGLGGNDEREQTLNQLLTEMDGFDSSSGVVILAATNRPEILDPALLRPGRFDRRIIVDIPDLTGRLKILEVHSRDIKLGPDVNLEDIAKATPGAAGADLANIVNEAALRAVRFRREEVIQEDLMESIETVIAGAEKKDRIMSKKEKEAVAYHEAGHAIVAAMLEGTDPVAKITIVPRTMGSLGYTLQLPEREKYLISKEDLQNQLSILFGGRSAEEVKFNLVSTGASNDIEKATEIARNMVTRYGMSEKFGMMGLETASGQYLDSGTYKNYSETTGKEIDEEVLNLIKFAHEKSRKILRDNIELLDSVAKRLLEVETITGEEFNSMVVEHKTKNI</sequence>
<evidence type="ECO:0000256" key="16">
    <source>
        <dbReference type="RuleBase" id="RU003651"/>
    </source>
</evidence>
<feature type="binding site" evidence="15">
    <location>
        <position position="430"/>
    </location>
    <ligand>
        <name>Zn(2+)</name>
        <dbReference type="ChEBI" id="CHEBI:29105"/>
        <note>catalytic</note>
    </ligand>
</feature>
<dbReference type="Gene3D" id="1.10.8.60">
    <property type="match status" value="1"/>
</dbReference>
<dbReference type="NCBIfam" id="TIGR01241">
    <property type="entry name" value="FtsH_fam"/>
    <property type="match status" value="1"/>
</dbReference>
<keyword evidence="3 15" id="KW-1003">Cell membrane</keyword>
<dbReference type="GO" id="GO:0006508">
    <property type="term" value="P:proteolysis"/>
    <property type="evidence" value="ECO:0007669"/>
    <property type="project" value="UniProtKB-KW"/>
</dbReference>
<evidence type="ECO:0000256" key="11">
    <source>
        <dbReference type="ARBA" id="ARBA00022989"/>
    </source>
</evidence>
<comment type="similarity">
    <text evidence="14 15">In the central section; belongs to the AAA ATPase family.</text>
</comment>
<dbReference type="PROSITE" id="PS00674">
    <property type="entry name" value="AAA"/>
    <property type="match status" value="1"/>
</dbReference>
<dbReference type="Pfam" id="PF00004">
    <property type="entry name" value="AAA"/>
    <property type="match status" value="1"/>
</dbReference>
<dbReference type="CDD" id="cd19501">
    <property type="entry name" value="RecA-like_FtsH"/>
    <property type="match status" value="1"/>
</dbReference>
<dbReference type="GO" id="GO:0004176">
    <property type="term" value="F:ATP-dependent peptidase activity"/>
    <property type="evidence" value="ECO:0007669"/>
    <property type="project" value="InterPro"/>
</dbReference>